<dbReference type="Proteomes" id="UP000094342">
    <property type="component" value="Unassembled WGS sequence"/>
</dbReference>
<dbReference type="RefSeq" id="WP_069456903.1">
    <property type="nucleotide sequence ID" value="NZ_CP034910.1"/>
</dbReference>
<dbReference type="AlphaFoldDB" id="A0A1E3VGZ7"/>
<comment type="caution">
    <text evidence="1">The sequence shown here is derived from an EMBL/GenBank/DDBJ whole genome shotgun (WGS) entry which is preliminary data.</text>
</comment>
<sequence>MTPSPLKNLQERYGELLQLCDSVEAIIDSVAGRIDPDLCLATAAKISKPGGPVAAPPHSRTTSPDPQPLLAATLQSAVAGRSVHSWSAVDAMLRVFLDELRRHVAAEQVLLQAMEGAKAAH</sequence>
<gene>
    <name evidence="1" type="ORF">A8M32_02860</name>
</gene>
<proteinExistence type="predicted"/>
<organism evidence="1 2">
    <name type="scientific">Sinorhizobium alkalisoli</name>
    <dbReference type="NCBI Taxonomy" id="1752398"/>
    <lineage>
        <taxon>Bacteria</taxon>
        <taxon>Pseudomonadati</taxon>
        <taxon>Pseudomonadota</taxon>
        <taxon>Alphaproteobacteria</taxon>
        <taxon>Hyphomicrobiales</taxon>
        <taxon>Rhizobiaceae</taxon>
        <taxon>Sinorhizobium/Ensifer group</taxon>
        <taxon>Sinorhizobium</taxon>
    </lineage>
</organism>
<dbReference type="EMBL" id="LYBW01000038">
    <property type="protein sequence ID" value="ODR92862.1"/>
    <property type="molecule type" value="Genomic_DNA"/>
</dbReference>
<reference evidence="2" key="1">
    <citation type="submission" date="2016-05" db="EMBL/GenBank/DDBJ databases">
        <authorList>
            <person name="Li Y."/>
        </authorList>
    </citation>
    <scope>NUCLEOTIDE SEQUENCE [LARGE SCALE GENOMIC DNA]</scope>
    <source>
        <strain evidence="2">YIC4027</strain>
    </source>
</reference>
<evidence type="ECO:0000313" key="1">
    <source>
        <dbReference type="EMBL" id="ODR92862.1"/>
    </source>
</evidence>
<protein>
    <submittedName>
        <fullName evidence="1">Uncharacterized protein</fullName>
    </submittedName>
</protein>
<name>A0A1E3VGZ7_9HYPH</name>
<dbReference type="STRING" id="1752398.A8M32_02860"/>
<accession>A0A1E3VGZ7</accession>
<evidence type="ECO:0000313" key="2">
    <source>
        <dbReference type="Proteomes" id="UP000094342"/>
    </source>
</evidence>
<keyword evidence="2" id="KW-1185">Reference proteome</keyword>